<dbReference type="GO" id="GO:0005576">
    <property type="term" value="C:extracellular region"/>
    <property type="evidence" value="ECO:0007669"/>
    <property type="project" value="UniProtKB-SubCell"/>
</dbReference>
<evidence type="ECO:0000256" key="1">
    <source>
        <dbReference type="ARBA" id="ARBA00004613"/>
    </source>
</evidence>
<evidence type="ECO:0000256" key="6">
    <source>
        <dbReference type="ARBA" id="ARBA00029459"/>
    </source>
</evidence>
<feature type="domain" description="Pacifastin" evidence="8">
    <location>
        <begin position="166"/>
        <end position="200"/>
    </location>
</feature>
<dbReference type="InterPro" id="IPR008037">
    <property type="entry name" value="Pacifastin_dom"/>
</dbReference>
<evidence type="ECO:0000313" key="10">
    <source>
        <dbReference type="Proteomes" id="UP001153714"/>
    </source>
</evidence>
<dbReference type="SUPFAM" id="SSF57283">
    <property type="entry name" value="PMP inhibitors"/>
    <property type="match status" value="4"/>
</dbReference>
<protein>
    <recommendedName>
        <fullName evidence="8">Pacifastin domain-containing protein</fullName>
    </recommendedName>
</protein>
<feature type="disulfide bond" evidence="7">
    <location>
        <begin position="182"/>
        <end position="192"/>
    </location>
</feature>
<dbReference type="PROSITE" id="PS51446">
    <property type="entry name" value="PACIFASTIN"/>
    <property type="match status" value="2"/>
</dbReference>
<comment type="subcellular location">
    <subcellularLocation>
        <location evidence="1">Secreted</location>
    </subcellularLocation>
</comment>
<reference evidence="9" key="1">
    <citation type="submission" date="2021-12" db="EMBL/GenBank/DDBJ databases">
        <authorList>
            <person name="King R."/>
        </authorList>
    </citation>
    <scope>NUCLEOTIDE SEQUENCE</scope>
</reference>
<dbReference type="InterPro" id="IPR036201">
    <property type="entry name" value="Pacifastin_dom_sf"/>
</dbReference>
<name>A0A9N9R9C6_9NEOP</name>
<feature type="disulfide bond" evidence="7">
    <location>
        <begin position="374"/>
        <end position="389"/>
    </location>
</feature>
<keyword evidence="10" id="KW-1185">Reference proteome</keyword>
<feature type="disulfide bond" evidence="7">
    <location>
        <begin position="384"/>
        <end position="402"/>
    </location>
</feature>
<reference evidence="9" key="2">
    <citation type="submission" date="2022-10" db="EMBL/GenBank/DDBJ databases">
        <authorList>
            <consortium name="ENA_rothamsted_submissions"/>
            <consortium name="culmorum"/>
            <person name="King R."/>
        </authorList>
    </citation>
    <scope>NUCLEOTIDE SEQUENCE</scope>
</reference>
<keyword evidence="2" id="KW-0964">Secreted</keyword>
<comment type="caution">
    <text evidence="7">Lacks conserved residue(s) required for the propagation of feature annotation.</text>
</comment>
<feature type="disulfide bond" evidence="7">
    <location>
        <begin position="179"/>
        <end position="197"/>
    </location>
</feature>
<evidence type="ECO:0000256" key="7">
    <source>
        <dbReference type="PROSITE-ProRule" id="PRU00776"/>
    </source>
</evidence>
<evidence type="ECO:0000256" key="3">
    <source>
        <dbReference type="ARBA" id="ARBA00022690"/>
    </source>
</evidence>
<evidence type="ECO:0000256" key="2">
    <source>
        <dbReference type="ARBA" id="ARBA00022525"/>
    </source>
</evidence>
<evidence type="ECO:0000256" key="5">
    <source>
        <dbReference type="ARBA" id="ARBA00023157"/>
    </source>
</evidence>
<dbReference type="Pfam" id="PF05375">
    <property type="entry name" value="Pacifastin_I"/>
    <property type="match status" value="3"/>
</dbReference>
<evidence type="ECO:0000313" key="9">
    <source>
        <dbReference type="EMBL" id="CAG9792938.1"/>
    </source>
</evidence>
<feature type="disulfide bond" evidence="7">
    <location>
        <begin position="387"/>
        <end position="397"/>
    </location>
</feature>
<keyword evidence="5 7" id="KW-1015">Disulfide bond</keyword>
<dbReference type="AlphaFoldDB" id="A0A9N9R9C6"/>
<proteinExistence type="inferred from homology"/>
<evidence type="ECO:0000256" key="4">
    <source>
        <dbReference type="ARBA" id="ARBA00022900"/>
    </source>
</evidence>
<dbReference type="OrthoDB" id="7449965at2759"/>
<evidence type="ECO:0000259" key="8">
    <source>
        <dbReference type="PROSITE" id="PS51446"/>
    </source>
</evidence>
<accession>A0A9N9R9C6</accession>
<organism evidence="9 10">
    <name type="scientific">Diatraea saccharalis</name>
    <name type="common">sugarcane borer</name>
    <dbReference type="NCBI Taxonomy" id="40085"/>
    <lineage>
        <taxon>Eukaryota</taxon>
        <taxon>Metazoa</taxon>
        <taxon>Ecdysozoa</taxon>
        <taxon>Arthropoda</taxon>
        <taxon>Hexapoda</taxon>
        <taxon>Insecta</taxon>
        <taxon>Pterygota</taxon>
        <taxon>Neoptera</taxon>
        <taxon>Endopterygota</taxon>
        <taxon>Lepidoptera</taxon>
        <taxon>Glossata</taxon>
        <taxon>Ditrysia</taxon>
        <taxon>Pyraloidea</taxon>
        <taxon>Crambidae</taxon>
        <taxon>Crambinae</taxon>
        <taxon>Diatraea</taxon>
    </lineage>
</organism>
<keyword evidence="4 7" id="KW-0722">Serine protease inhibitor</keyword>
<sequence length="413" mass="46510">MEGRGSWRSTKTACEPLIPYRRGGLVCICNEDGNWPNPVCRDVFRILHEIEVTGVSVAKGQECHQNKLYLIGCNACICPSNGRLDPDLCTKRKCSKNDPVLKYDEESESQETTVFEHAVEVYADCQPELKYKFGCQNCNCLRNNRLLCSSCMDINRTFEDTQKSFCDHVTPGQPFSRDCNLCYCDKEGIAYCTVKNCITQKESVADMNITHSIATSNDHFTEEDCSPGYVYRKDCNVCYCGDIKGMKFFGCTLKDCARRSSPESFIHKDCVKGTMYELNCLICTCIDVNGVKTQLCRVNPSCKEKNKERDEYRSDDLDSLHGYCEPLRIYRNGCNNCTCLSDGKTVKCTSYICKKTTDPITVDIVPVHQNGPACPKGLSYKVDCNYCFCLSNGNALCTTAKCNKPTKDIYKES</sequence>
<dbReference type="GO" id="GO:0004867">
    <property type="term" value="F:serine-type endopeptidase inhibitor activity"/>
    <property type="evidence" value="ECO:0007669"/>
    <property type="project" value="UniProtKB-UniRule"/>
</dbReference>
<dbReference type="EMBL" id="OU893336">
    <property type="protein sequence ID" value="CAG9792938.1"/>
    <property type="molecule type" value="Genomic_DNA"/>
</dbReference>
<gene>
    <name evidence="9" type="ORF">DIATSA_LOCUS10423</name>
</gene>
<keyword evidence="3 7" id="KW-0646">Protease inhibitor</keyword>
<feature type="domain" description="Pacifastin" evidence="8">
    <location>
        <begin position="371"/>
        <end position="405"/>
    </location>
</feature>
<comment type="similarity">
    <text evidence="6 7">Belongs to the protease inhibitor I19 family.</text>
</comment>
<feature type="site" description="Reactive bond" evidence="7">
    <location>
        <begin position="194"/>
        <end position="195"/>
    </location>
</feature>
<dbReference type="Proteomes" id="UP001153714">
    <property type="component" value="Chromosome 5"/>
</dbReference>